<evidence type="ECO:0000313" key="2">
    <source>
        <dbReference type="Proteomes" id="UP000481858"/>
    </source>
</evidence>
<dbReference type="InterPro" id="IPR018531">
    <property type="entry name" value="DUF1993"/>
</dbReference>
<proteinExistence type="predicted"/>
<keyword evidence="2" id="KW-1185">Reference proteome</keyword>
<dbReference type="Gene3D" id="1.20.120.450">
    <property type="entry name" value="dinb family like domain"/>
    <property type="match status" value="1"/>
</dbReference>
<dbReference type="InParanoid" id="A0A7C8IV54"/>
<dbReference type="OrthoDB" id="3724345at2759"/>
<dbReference type="SUPFAM" id="SSF109854">
    <property type="entry name" value="DinB/YfiT-like putative metalloenzymes"/>
    <property type="match status" value="1"/>
</dbReference>
<evidence type="ECO:0008006" key="3">
    <source>
        <dbReference type="Google" id="ProtNLM"/>
    </source>
</evidence>
<comment type="caution">
    <text evidence="1">The sequence shown here is derived from an EMBL/GenBank/DDBJ whole genome shotgun (WGS) entry which is preliminary data.</text>
</comment>
<name>A0A7C8IV54_9PEZI</name>
<sequence>MTTLYDLTVPFLINALKAEQHLLAQAEAFATEKGIPIAELLESRLAEDMWPLSQQIVITAIHSKMTVLKLTGNAPVDINFGPAPLEDCKKYLTETIALLESVTPESVNGKESTSVGAMMGPGPEVPMKAVDYVEGYLKPNVLFHVTTLYDILRSKGASLGKKDYLSTFIRVLA</sequence>
<gene>
    <name evidence="1" type="ORF">GQX73_g4909</name>
</gene>
<evidence type="ECO:0000313" key="1">
    <source>
        <dbReference type="EMBL" id="KAF2968704.1"/>
    </source>
</evidence>
<dbReference type="Proteomes" id="UP000481858">
    <property type="component" value="Unassembled WGS sequence"/>
</dbReference>
<protein>
    <recommendedName>
        <fullName evidence="3">DUF1993 domain-containing protein</fullName>
    </recommendedName>
</protein>
<dbReference type="AlphaFoldDB" id="A0A7C8IV54"/>
<dbReference type="Pfam" id="PF09351">
    <property type="entry name" value="DUF1993"/>
    <property type="match status" value="1"/>
</dbReference>
<dbReference type="InterPro" id="IPR034660">
    <property type="entry name" value="DinB/YfiT-like"/>
</dbReference>
<organism evidence="1 2">
    <name type="scientific">Xylaria multiplex</name>
    <dbReference type="NCBI Taxonomy" id="323545"/>
    <lineage>
        <taxon>Eukaryota</taxon>
        <taxon>Fungi</taxon>
        <taxon>Dikarya</taxon>
        <taxon>Ascomycota</taxon>
        <taxon>Pezizomycotina</taxon>
        <taxon>Sordariomycetes</taxon>
        <taxon>Xylariomycetidae</taxon>
        <taxon>Xylariales</taxon>
        <taxon>Xylariaceae</taxon>
        <taxon>Xylaria</taxon>
    </lineage>
</organism>
<dbReference type="PANTHER" id="PTHR36922">
    <property type="entry name" value="BLL2446 PROTEIN"/>
    <property type="match status" value="1"/>
</dbReference>
<reference evidence="1 2" key="1">
    <citation type="submission" date="2019-12" db="EMBL/GenBank/DDBJ databases">
        <title>Draft genome sequence of the ascomycete Xylaria multiplex DSM 110363.</title>
        <authorList>
            <person name="Buettner E."/>
            <person name="Kellner H."/>
        </authorList>
    </citation>
    <scope>NUCLEOTIDE SEQUENCE [LARGE SCALE GENOMIC DNA]</scope>
    <source>
        <strain evidence="1 2">DSM 110363</strain>
    </source>
</reference>
<dbReference type="EMBL" id="WUBL01000047">
    <property type="protein sequence ID" value="KAF2968704.1"/>
    <property type="molecule type" value="Genomic_DNA"/>
</dbReference>
<accession>A0A7C8IV54</accession>
<dbReference type="PANTHER" id="PTHR36922:SF1">
    <property type="entry name" value="DUF1993 DOMAIN-CONTAINING PROTEIN"/>
    <property type="match status" value="1"/>
</dbReference>